<keyword evidence="2 5" id="KW-0812">Transmembrane</keyword>
<keyword evidence="7" id="KW-1185">Reference proteome</keyword>
<feature type="transmembrane region" description="Helical" evidence="5">
    <location>
        <begin position="15"/>
        <end position="39"/>
    </location>
</feature>
<evidence type="ECO:0000256" key="2">
    <source>
        <dbReference type="ARBA" id="ARBA00022692"/>
    </source>
</evidence>
<dbReference type="EMBL" id="JAUDZG010000007">
    <property type="protein sequence ID" value="KAK3302251.1"/>
    <property type="molecule type" value="Genomic_DNA"/>
</dbReference>
<evidence type="ECO:0000256" key="5">
    <source>
        <dbReference type="SAM" id="Phobius"/>
    </source>
</evidence>
<comment type="caution">
    <text evidence="6">The sequence shown here is derived from an EMBL/GenBank/DDBJ whole genome shotgun (WGS) entry which is preliminary data.</text>
</comment>
<dbReference type="RefSeq" id="XP_062718031.1">
    <property type="nucleotide sequence ID" value="XM_062863787.1"/>
</dbReference>
<gene>
    <name evidence="6" type="ORF">B0T15DRAFT_298216</name>
</gene>
<sequence>MASLLGLTSTYSSNWSYYTIPAAWALCMLPNTYAAMLAGKNFDNANPRKIEEKCAKDKSLDKVTLRRISRARAATANGYETLGLYAAAVVAGNAARVPGEQMTRLTLAYLASRAVYNYVYVVLQDNARMAPVRSLVWVSGIGIIMSMFVMAGQALS</sequence>
<organism evidence="6 7">
    <name type="scientific">Chaetomium strumarium</name>
    <dbReference type="NCBI Taxonomy" id="1170767"/>
    <lineage>
        <taxon>Eukaryota</taxon>
        <taxon>Fungi</taxon>
        <taxon>Dikarya</taxon>
        <taxon>Ascomycota</taxon>
        <taxon>Pezizomycotina</taxon>
        <taxon>Sordariomycetes</taxon>
        <taxon>Sordariomycetidae</taxon>
        <taxon>Sordariales</taxon>
        <taxon>Chaetomiaceae</taxon>
        <taxon>Chaetomium</taxon>
    </lineage>
</organism>
<keyword evidence="3 5" id="KW-1133">Transmembrane helix</keyword>
<dbReference type="PANTHER" id="PTHR35371:SF1">
    <property type="entry name" value="BLR7753 PROTEIN"/>
    <property type="match status" value="1"/>
</dbReference>
<evidence type="ECO:0000313" key="7">
    <source>
        <dbReference type="Proteomes" id="UP001273166"/>
    </source>
</evidence>
<protein>
    <submittedName>
        <fullName evidence="6">Uncharacterized protein</fullName>
    </submittedName>
</protein>
<accession>A0AAJ0LYC8</accession>
<dbReference type="Gene3D" id="1.20.120.550">
    <property type="entry name" value="Membrane associated eicosanoid/glutathione metabolism-like domain"/>
    <property type="match status" value="1"/>
</dbReference>
<feature type="transmembrane region" description="Helical" evidence="5">
    <location>
        <begin position="135"/>
        <end position="155"/>
    </location>
</feature>
<evidence type="ECO:0000256" key="3">
    <source>
        <dbReference type="ARBA" id="ARBA00022989"/>
    </source>
</evidence>
<dbReference type="Pfam" id="PF01124">
    <property type="entry name" value="MAPEG"/>
    <property type="match status" value="1"/>
</dbReference>
<dbReference type="InterPro" id="IPR001129">
    <property type="entry name" value="Membr-assoc_MAPEG"/>
</dbReference>
<evidence type="ECO:0000256" key="1">
    <source>
        <dbReference type="ARBA" id="ARBA00004370"/>
    </source>
</evidence>
<dbReference type="InterPro" id="IPR023352">
    <property type="entry name" value="MAPEG-like_dom_sf"/>
</dbReference>
<evidence type="ECO:0000256" key="4">
    <source>
        <dbReference type="ARBA" id="ARBA00023136"/>
    </source>
</evidence>
<dbReference type="Proteomes" id="UP001273166">
    <property type="component" value="Unassembled WGS sequence"/>
</dbReference>
<proteinExistence type="predicted"/>
<keyword evidence="4 5" id="KW-0472">Membrane</keyword>
<reference evidence="6" key="1">
    <citation type="journal article" date="2023" name="Mol. Phylogenet. Evol.">
        <title>Genome-scale phylogeny and comparative genomics of the fungal order Sordariales.</title>
        <authorList>
            <person name="Hensen N."/>
            <person name="Bonometti L."/>
            <person name="Westerberg I."/>
            <person name="Brannstrom I.O."/>
            <person name="Guillou S."/>
            <person name="Cros-Aarteil S."/>
            <person name="Calhoun S."/>
            <person name="Haridas S."/>
            <person name="Kuo A."/>
            <person name="Mondo S."/>
            <person name="Pangilinan J."/>
            <person name="Riley R."/>
            <person name="LaButti K."/>
            <person name="Andreopoulos B."/>
            <person name="Lipzen A."/>
            <person name="Chen C."/>
            <person name="Yan M."/>
            <person name="Daum C."/>
            <person name="Ng V."/>
            <person name="Clum A."/>
            <person name="Steindorff A."/>
            <person name="Ohm R.A."/>
            <person name="Martin F."/>
            <person name="Silar P."/>
            <person name="Natvig D.O."/>
            <person name="Lalanne C."/>
            <person name="Gautier V."/>
            <person name="Ament-Velasquez S.L."/>
            <person name="Kruys A."/>
            <person name="Hutchinson M.I."/>
            <person name="Powell A.J."/>
            <person name="Barry K."/>
            <person name="Miller A.N."/>
            <person name="Grigoriev I.V."/>
            <person name="Debuchy R."/>
            <person name="Gladieux P."/>
            <person name="Hiltunen Thoren M."/>
            <person name="Johannesson H."/>
        </authorList>
    </citation>
    <scope>NUCLEOTIDE SEQUENCE</scope>
    <source>
        <strain evidence="6">CBS 333.67</strain>
    </source>
</reference>
<dbReference type="AlphaFoldDB" id="A0AAJ0LYC8"/>
<name>A0AAJ0LYC8_9PEZI</name>
<dbReference type="GO" id="GO:0016020">
    <property type="term" value="C:membrane"/>
    <property type="evidence" value="ECO:0007669"/>
    <property type="project" value="UniProtKB-SubCell"/>
</dbReference>
<comment type="subcellular location">
    <subcellularLocation>
        <location evidence="1">Membrane</location>
    </subcellularLocation>
</comment>
<dbReference type="PANTHER" id="PTHR35371">
    <property type="entry name" value="INNER MEMBRANE PROTEIN"/>
    <property type="match status" value="1"/>
</dbReference>
<dbReference type="GeneID" id="87882616"/>
<dbReference type="SUPFAM" id="SSF161084">
    <property type="entry name" value="MAPEG domain-like"/>
    <property type="match status" value="1"/>
</dbReference>
<evidence type="ECO:0000313" key="6">
    <source>
        <dbReference type="EMBL" id="KAK3302251.1"/>
    </source>
</evidence>
<reference evidence="6" key="2">
    <citation type="submission" date="2023-06" db="EMBL/GenBank/DDBJ databases">
        <authorList>
            <consortium name="Lawrence Berkeley National Laboratory"/>
            <person name="Mondo S.J."/>
            <person name="Hensen N."/>
            <person name="Bonometti L."/>
            <person name="Westerberg I."/>
            <person name="Brannstrom I.O."/>
            <person name="Guillou S."/>
            <person name="Cros-Aarteil S."/>
            <person name="Calhoun S."/>
            <person name="Haridas S."/>
            <person name="Kuo A."/>
            <person name="Pangilinan J."/>
            <person name="Riley R."/>
            <person name="Labutti K."/>
            <person name="Andreopoulos B."/>
            <person name="Lipzen A."/>
            <person name="Chen C."/>
            <person name="Yanf M."/>
            <person name="Daum C."/>
            <person name="Ng V."/>
            <person name="Clum A."/>
            <person name="Steindorff A."/>
            <person name="Ohm R."/>
            <person name="Martin F."/>
            <person name="Silar P."/>
            <person name="Natvig D."/>
            <person name="Lalanne C."/>
            <person name="Gautier V."/>
            <person name="Ament-Velasquez S.L."/>
            <person name="Kruys A."/>
            <person name="Hutchinson M.I."/>
            <person name="Powell A.J."/>
            <person name="Barry K."/>
            <person name="Miller A.N."/>
            <person name="Grigoriev I.V."/>
            <person name="Debuchy R."/>
            <person name="Gladieux P."/>
            <person name="Thoren M.H."/>
            <person name="Johannesson H."/>
        </authorList>
    </citation>
    <scope>NUCLEOTIDE SEQUENCE</scope>
    <source>
        <strain evidence="6">CBS 333.67</strain>
    </source>
</reference>